<organism evidence="2 3">
    <name type="scientific">Brassica rapa subsp. trilocularis</name>
    <dbReference type="NCBI Taxonomy" id="1813537"/>
    <lineage>
        <taxon>Eukaryota</taxon>
        <taxon>Viridiplantae</taxon>
        <taxon>Streptophyta</taxon>
        <taxon>Embryophyta</taxon>
        <taxon>Tracheophyta</taxon>
        <taxon>Spermatophyta</taxon>
        <taxon>Magnoliopsida</taxon>
        <taxon>eudicotyledons</taxon>
        <taxon>Gunneridae</taxon>
        <taxon>Pentapetalae</taxon>
        <taxon>rosids</taxon>
        <taxon>malvids</taxon>
        <taxon>Brassicales</taxon>
        <taxon>Brassicaceae</taxon>
        <taxon>Brassiceae</taxon>
        <taxon>Brassica</taxon>
    </lineage>
</organism>
<dbReference type="Pfam" id="PF25210">
    <property type="entry name" value="Kelch_FKB95"/>
    <property type="match status" value="2"/>
</dbReference>
<evidence type="ECO:0000259" key="1">
    <source>
        <dbReference type="PROSITE" id="PS50181"/>
    </source>
</evidence>
<name>A0ABQ7MW09_BRACM</name>
<dbReference type="EMBL" id="JADBGQ010000004">
    <property type="protein sequence ID" value="KAG5401714.1"/>
    <property type="molecule type" value="Genomic_DNA"/>
</dbReference>
<protein>
    <recommendedName>
        <fullName evidence="1">F-box domain-containing protein</fullName>
    </recommendedName>
</protein>
<accession>A0ABQ7MW09</accession>
<feature type="domain" description="F-box" evidence="1">
    <location>
        <begin position="6"/>
        <end position="52"/>
    </location>
</feature>
<dbReference type="InterPro" id="IPR050354">
    <property type="entry name" value="F-box/kelch-repeat_ARATH"/>
</dbReference>
<dbReference type="InterPro" id="IPR006652">
    <property type="entry name" value="Kelch_1"/>
</dbReference>
<dbReference type="SUPFAM" id="SSF117281">
    <property type="entry name" value="Kelch motif"/>
    <property type="match status" value="2"/>
</dbReference>
<dbReference type="CDD" id="cd22152">
    <property type="entry name" value="F-box_AtAFR-like"/>
    <property type="match status" value="2"/>
</dbReference>
<dbReference type="InterPro" id="IPR001810">
    <property type="entry name" value="F-box_dom"/>
</dbReference>
<evidence type="ECO:0000313" key="2">
    <source>
        <dbReference type="EMBL" id="KAG5401714.1"/>
    </source>
</evidence>
<reference evidence="2 3" key="1">
    <citation type="submission" date="2021-03" db="EMBL/GenBank/DDBJ databases">
        <authorList>
            <person name="King G.J."/>
            <person name="Bancroft I."/>
            <person name="Baten A."/>
            <person name="Bloomfield J."/>
            <person name="Borpatragohain P."/>
            <person name="He Z."/>
            <person name="Irish N."/>
            <person name="Irwin J."/>
            <person name="Liu K."/>
            <person name="Mauleon R.P."/>
            <person name="Moore J."/>
            <person name="Morris R."/>
            <person name="Ostergaard L."/>
            <person name="Wang B."/>
            <person name="Wells R."/>
        </authorList>
    </citation>
    <scope>NUCLEOTIDE SEQUENCE [LARGE SCALE GENOMIC DNA]</scope>
    <source>
        <strain evidence="2">R-o-18</strain>
        <tissue evidence="2">Leaf</tissue>
    </source>
</reference>
<sequence length="706" mass="82665">MTNEPPSLITSLPDDIVLDILARVPRWDYPTLSLVSQHFQSLVVSPEIYSRRSLLRCTENFLYVLVLSKRGYCLYILHRKAFVHISSLSDIPYCESFVAVGSRIYMFGGVVGVSSNAFSIDCRSHTVKPLPHMPICLTHTVAGFMDEKIYVFGQCSMKSMVMVVFNTKTHMWEPGLIKPDISPETWEFGSMVVMADKIYIRSNPSSFIYAPKESKWETDEMLNSKNWDNDSCVVDDVLYYYDSYEDRLRAYDPKQKCWGVVKGLDEELFDEIRRGPYWPYTACFGRNLLLYFYKRYQEPRSRTPSKIWWAEISLERRQGGEIWGKVEWCDRVLYEQSEFAMPVSVMDEQPPEPTSLITSLPKDVIFDILTRLPRYEYSTLSLVSKQFRSLVRSPELYERRSLIGVTEPFFYALFYDSQSRNTRWNILHRKANGNLRLSLIHSLPAMDDYGSFVAVGSSIYVFGGSDDHTKYRALKIDCRLHTVEQLPSMPVPMSNPIADIIDGRIYVIGDHYEESKKVMVVFNTESQLWELVTTKLNIEFGHTCLTRYAVMDGKLYMRDNVQSNVYEPKQCKWEREREERLNFHNWRNASVVDNILYYYDFDYCWNKLRSYDPKQRYWGVVEGLEESLPKTRHSYWTGTASCGGKLALVFPNEGWRTSYLRCAEISLEKREEGEIWGKFEWRDQVLVDENLYMKNFLAVMGDDFQR</sequence>
<dbReference type="InterPro" id="IPR036047">
    <property type="entry name" value="F-box-like_dom_sf"/>
</dbReference>
<keyword evidence="3" id="KW-1185">Reference proteome</keyword>
<dbReference type="InterPro" id="IPR057499">
    <property type="entry name" value="Kelch_FKB95"/>
</dbReference>
<dbReference type="PANTHER" id="PTHR24414">
    <property type="entry name" value="F-BOX/KELCH-REPEAT PROTEIN SKIP4"/>
    <property type="match status" value="1"/>
</dbReference>
<evidence type="ECO:0000313" key="3">
    <source>
        <dbReference type="Proteomes" id="UP000823674"/>
    </source>
</evidence>
<dbReference type="SUPFAM" id="SSF81383">
    <property type="entry name" value="F-box domain"/>
    <property type="match status" value="2"/>
</dbReference>
<dbReference type="InterPro" id="IPR015915">
    <property type="entry name" value="Kelch-typ_b-propeller"/>
</dbReference>
<dbReference type="Gene3D" id="1.20.1280.50">
    <property type="match status" value="1"/>
</dbReference>
<dbReference type="PANTHER" id="PTHR24414:SF166">
    <property type="entry name" value="F-BOX DOMAIN-CONTAINING PROTEIN"/>
    <property type="match status" value="1"/>
</dbReference>
<dbReference type="Gene3D" id="2.120.10.80">
    <property type="entry name" value="Kelch-type beta propeller"/>
    <property type="match status" value="2"/>
</dbReference>
<dbReference type="PROSITE" id="PS50181">
    <property type="entry name" value="FBOX"/>
    <property type="match status" value="2"/>
</dbReference>
<dbReference type="SMART" id="SM00612">
    <property type="entry name" value="Kelch"/>
    <property type="match status" value="2"/>
</dbReference>
<dbReference type="Pfam" id="PF00646">
    <property type="entry name" value="F-box"/>
    <property type="match status" value="2"/>
</dbReference>
<dbReference type="SMART" id="SM00256">
    <property type="entry name" value="FBOX"/>
    <property type="match status" value="2"/>
</dbReference>
<comment type="caution">
    <text evidence="2">The sequence shown here is derived from an EMBL/GenBank/DDBJ whole genome shotgun (WGS) entry which is preliminary data.</text>
</comment>
<feature type="domain" description="F-box" evidence="1">
    <location>
        <begin position="354"/>
        <end position="400"/>
    </location>
</feature>
<dbReference type="Proteomes" id="UP000823674">
    <property type="component" value="Chromosome A04"/>
</dbReference>
<gene>
    <name evidence="2" type="primary">A04p028220.1_BraROA</name>
    <name evidence="2" type="ORF">IGI04_016321</name>
</gene>
<proteinExistence type="predicted"/>